<protein>
    <recommendedName>
        <fullName evidence="10">Peptidyl-prolyl cis-trans isomerase</fullName>
        <ecNumber evidence="10">5.2.1.8</ecNumber>
    </recommendedName>
</protein>
<dbReference type="InterPro" id="IPR046357">
    <property type="entry name" value="PPIase_dom_sf"/>
</dbReference>
<keyword evidence="6" id="KW-0143">Chaperone</keyword>
<evidence type="ECO:0000256" key="4">
    <source>
        <dbReference type="ARBA" id="ARBA00022490"/>
    </source>
</evidence>
<evidence type="ECO:0000259" key="11">
    <source>
        <dbReference type="PROSITE" id="PS50059"/>
    </source>
</evidence>
<dbReference type="InterPro" id="IPR001179">
    <property type="entry name" value="PPIase_FKBP_dom"/>
</dbReference>
<dbReference type="PANTHER" id="PTHR47861">
    <property type="entry name" value="FKBP-TYPE PEPTIDYL-PROLYL CIS-TRANS ISOMERASE SLYD"/>
    <property type="match status" value="1"/>
</dbReference>
<evidence type="ECO:0000256" key="7">
    <source>
        <dbReference type="ARBA" id="ARBA00023235"/>
    </source>
</evidence>
<organism evidence="12">
    <name type="scientific">uncultured Thiotrichaceae bacterium</name>
    <dbReference type="NCBI Taxonomy" id="298394"/>
    <lineage>
        <taxon>Bacteria</taxon>
        <taxon>Pseudomonadati</taxon>
        <taxon>Pseudomonadota</taxon>
        <taxon>Gammaproteobacteria</taxon>
        <taxon>Thiotrichales</taxon>
        <taxon>Thiotrichaceae</taxon>
        <taxon>environmental samples</taxon>
    </lineage>
</organism>
<dbReference type="PANTHER" id="PTHR47861:SF3">
    <property type="entry name" value="FKBP-TYPE PEPTIDYL-PROLYL CIS-TRANS ISOMERASE SLYD"/>
    <property type="match status" value="1"/>
</dbReference>
<dbReference type="SUPFAM" id="SSF54534">
    <property type="entry name" value="FKBP-like"/>
    <property type="match status" value="1"/>
</dbReference>
<keyword evidence="4" id="KW-0963">Cytoplasm</keyword>
<dbReference type="PROSITE" id="PS50059">
    <property type="entry name" value="FKBP_PPIASE"/>
    <property type="match status" value="1"/>
</dbReference>
<dbReference type="AlphaFoldDB" id="A0A6S6U505"/>
<evidence type="ECO:0000256" key="2">
    <source>
        <dbReference type="ARBA" id="ARBA00004496"/>
    </source>
</evidence>
<evidence type="ECO:0000256" key="8">
    <source>
        <dbReference type="ARBA" id="ARBA00037071"/>
    </source>
</evidence>
<dbReference type="Gene3D" id="3.10.50.40">
    <property type="match status" value="1"/>
</dbReference>
<evidence type="ECO:0000256" key="3">
    <source>
        <dbReference type="ARBA" id="ARBA00006577"/>
    </source>
</evidence>
<comment type="similarity">
    <text evidence="3 10">Belongs to the FKBP-type PPIase family.</text>
</comment>
<dbReference type="EC" id="5.2.1.8" evidence="10"/>
<keyword evidence="5 9" id="KW-0697">Rotamase</keyword>
<evidence type="ECO:0000256" key="5">
    <source>
        <dbReference type="ARBA" id="ARBA00023110"/>
    </source>
</evidence>
<comment type="function">
    <text evidence="8">Also involved in hydrogenase metallocenter assembly, probably by participating in the nickel insertion step. This function in hydrogenase biosynthesis requires chaperone activity and the presence of the metal-binding domain, but not PPIase activity.</text>
</comment>
<name>A0A6S6U505_9GAMM</name>
<dbReference type="Pfam" id="PF00254">
    <property type="entry name" value="FKBP_C"/>
    <property type="match status" value="1"/>
</dbReference>
<evidence type="ECO:0000313" key="12">
    <source>
        <dbReference type="EMBL" id="CAA6825337.1"/>
    </source>
</evidence>
<comment type="catalytic activity">
    <reaction evidence="1 9 10">
        <text>[protein]-peptidylproline (omega=180) = [protein]-peptidylproline (omega=0)</text>
        <dbReference type="Rhea" id="RHEA:16237"/>
        <dbReference type="Rhea" id="RHEA-COMP:10747"/>
        <dbReference type="Rhea" id="RHEA-COMP:10748"/>
        <dbReference type="ChEBI" id="CHEBI:83833"/>
        <dbReference type="ChEBI" id="CHEBI:83834"/>
        <dbReference type="EC" id="5.2.1.8"/>
    </reaction>
</comment>
<feature type="domain" description="PPIase FKBP-type" evidence="11">
    <location>
        <begin position="6"/>
        <end position="93"/>
    </location>
</feature>
<evidence type="ECO:0000256" key="9">
    <source>
        <dbReference type="PROSITE-ProRule" id="PRU00277"/>
    </source>
</evidence>
<keyword evidence="7 9" id="KW-0413">Isomerase</keyword>
<dbReference type="EMBL" id="CACVAT010000407">
    <property type="protein sequence ID" value="CAA6825337.1"/>
    <property type="molecule type" value="Genomic_DNA"/>
</dbReference>
<evidence type="ECO:0000256" key="1">
    <source>
        <dbReference type="ARBA" id="ARBA00000971"/>
    </source>
</evidence>
<comment type="subcellular location">
    <subcellularLocation>
        <location evidence="2">Cytoplasm</location>
    </subcellularLocation>
</comment>
<dbReference type="GO" id="GO:0042026">
    <property type="term" value="P:protein refolding"/>
    <property type="evidence" value="ECO:0007669"/>
    <property type="project" value="UniProtKB-ARBA"/>
</dbReference>
<accession>A0A6S6U505</accession>
<dbReference type="GO" id="GO:0003755">
    <property type="term" value="F:peptidyl-prolyl cis-trans isomerase activity"/>
    <property type="evidence" value="ECO:0007669"/>
    <property type="project" value="UniProtKB-UniRule"/>
</dbReference>
<proteinExistence type="inferred from homology"/>
<dbReference type="GO" id="GO:0005737">
    <property type="term" value="C:cytoplasm"/>
    <property type="evidence" value="ECO:0007669"/>
    <property type="project" value="UniProtKB-SubCell"/>
</dbReference>
<gene>
    <name evidence="12" type="ORF">HELGO_WM17981</name>
</gene>
<evidence type="ECO:0000256" key="10">
    <source>
        <dbReference type="RuleBase" id="RU003915"/>
    </source>
</evidence>
<evidence type="ECO:0000256" key="6">
    <source>
        <dbReference type="ARBA" id="ARBA00023186"/>
    </source>
</evidence>
<reference evidence="12" key="1">
    <citation type="submission" date="2020-01" db="EMBL/GenBank/DDBJ databases">
        <authorList>
            <person name="Meier V. D."/>
            <person name="Meier V D."/>
        </authorList>
    </citation>
    <scope>NUCLEOTIDE SEQUENCE</scope>
    <source>
        <strain evidence="12">HLG_WM_MAG_09</strain>
    </source>
</reference>
<sequence length="163" mass="17693">MQIAQNSVASLRYVLTDTKGEILDEATTEAPFVYLHGANNIIAGLETALVGKTTNDQLEVTIPPEDAYGLHDEHMTQQVTRDMFGDVEPSQLLPGVQFNAQTNVGDQIVTITEVDGDNITIDGNHPLAGETLHFDVTVLAVREATEEELKHGHAHDDHGDCGH</sequence>